<reference evidence="1 2" key="1">
    <citation type="submission" date="2024-01" db="EMBL/GenBank/DDBJ databases">
        <title>The genomes of 5 underutilized Papilionoideae crops provide insights into root nodulation and disease resistanc.</title>
        <authorList>
            <person name="Yuan L."/>
        </authorList>
    </citation>
    <scope>NUCLEOTIDE SEQUENCE [LARGE SCALE GENOMIC DNA]</scope>
    <source>
        <strain evidence="1">ZHUSHIDOU_FW_LH</strain>
        <tissue evidence="1">Leaf</tissue>
    </source>
</reference>
<name>A0AAN9FET2_CROPI</name>
<dbReference type="PANTHER" id="PTHR37200:SF1">
    <property type="entry name" value="RNA-BINDING (RRM_RBD_RNP MOTIFS) FAMILY PROTEIN"/>
    <property type="match status" value="1"/>
</dbReference>
<proteinExistence type="predicted"/>
<dbReference type="PANTHER" id="PTHR37200">
    <property type="entry name" value="RNA-BINDING (RRM/RBD/RNP MOTIFS) FAMILY PROTEIN"/>
    <property type="match status" value="1"/>
</dbReference>
<sequence length="96" mass="11019">MILRAAHEDDEVVVVEDDDDTEMLRLEKMRKLFEKKPKGFGEGKVYDTSLEDKLLEELQPTICTIAGCFFIEFVLFVQTLVLNGKQLSLTHLAKED</sequence>
<evidence type="ECO:0000313" key="2">
    <source>
        <dbReference type="Proteomes" id="UP001372338"/>
    </source>
</evidence>
<dbReference type="AlphaFoldDB" id="A0AAN9FET2"/>
<accession>A0AAN9FET2</accession>
<protein>
    <submittedName>
        <fullName evidence="1">Uncharacterized protein</fullName>
    </submittedName>
</protein>
<gene>
    <name evidence="1" type="ORF">RIF29_15408</name>
</gene>
<comment type="caution">
    <text evidence="1">The sequence shown here is derived from an EMBL/GenBank/DDBJ whole genome shotgun (WGS) entry which is preliminary data.</text>
</comment>
<evidence type="ECO:0000313" key="1">
    <source>
        <dbReference type="EMBL" id="KAK7274325.1"/>
    </source>
</evidence>
<keyword evidence="2" id="KW-1185">Reference proteome</keyword>
<dbReference type="EMBL" id="JAYWIO010000003">
    <property type="protein sequence ID" value="KAK7274325.1"/>
    <property type="molecule type" value="Genomic_DNA"/>
</dbReference>
<dbReference type="Proteomes" id="UP001372338">
    <property type="component" value="Unassembled WGS sequence"/>
</dbReference>
<organism evidence="1 2">
    <name type="scientific">Crotalaria pallida</name>
    <name type="common">Smooth rattlebox</name>
    <name type="synonym">Crotalaria striata</name>
    <dbReference type="NCBI Taxonomy" id="3830"/>
    <lineage>
        <taxon>Eukaryota</taxon>
        <taxon>Viridiplantae</taxon>
        <taxon>Streptophyta</taxon>
        <taxon>Embryophyta</taxon>
        <taxon>Tracheophyta</taxon>
        <taxon>Spermatophyta</taxon>
        <taxon>Magnoliopsida</taxon>
        <taxon>eudicotyledons</taxon>
        <taxon>Gunneridae</taxon>
        <taxon>Pentapetalae</taxon>
        <taxon>rosids</taxon>
        <taxon>fabids</taxon>
        <taxon>Fabales</taxon>
        <taxon>Fabaceae</taxon>
        <taxon>Papilionoideae</taxon>
        <taxon>50 kb inversion clade</taxon>
        <taxon>genistoids sensu lato</taxon>
        <taxon>core genistoids</taxon>
        <taxon>Crotalarieae</taxon>
        <taxon>Crotalaria</taxon>
    </lineage>
</organism>